<dbReference type="RefSeq" id="XP_040721086.1">
    <property type="nucleotide sequence ID" value="XM_040861663.1"/>
</dbReference>
<dbReference type="GeneID" id="63777875"/>
<dbReference type="Gene3D" id="3.40.50.720">
    <property type="entry name" value="NAD(P)-binding Rossmann-like Domain"/>
    <property type="match status" value="1"/>
</dbReference>
<evidence type="ECO:0000313" key="3">
    <source>
        <dbReference type="Proteomes" id="UP000193689"/>
    </source>
</evidence>
<reference evidence="2 3" key="1">
    <citation type="submission" date="2016-07" db="EMBL/GenBank/DDBJ databases">
        <title>Pervasive Adenine N6-methylation of Active Genes in Fungi.</title>
        <authorList>
            <consortium name="DOE Joint Genome Institute"/>
            <person name="Mondo S.J."/>
            <person name="Dannebaum R.O."/>
            <person name="Kuo R.C."/>
            <person name="Labutti K."/>
            <person name="Haridas S."/>
            <person name="Kuo A."/>
            <person name="Salamov A."/>
            <person name="Ahrendt S.R."/>
            <person name="Lipzen A."/>
            <person name="Sullivan W."/>
            <person name="Andreopoulos W.B."/>
            <person name="Clum A."/>
            <person name="Lindquist E."/>
            <person name="Daum C."/>
            <person name="Ramamoorthy G.K."/>
            <person name="Gryganskyi A."/>
            <person name="Culley D."/>
            <person name="Magnuson J.K."/>
            <person name="James T.Y."/>
            <person name="O'Malley M.A."/>
            <person name="Stajich J.E."/>
            <person name="Spatafora J.W."/>
            <person name="Visel A."/>
            <person name="Grigoriev I.V."/>
        </authorList>
    </citation>
    <scope>NUCLEOTIDE SEQUENCE [LARGE SCALE GENOMIC DNA]</scope>
    <source>
        <strain evidence="2 3">CBS 129021</strain>
    </source>
</reference>
<dbReference type="SUPFAM" id="SSF51735">
    <property type="entry name" value="NAD(P)-binding Rossmann-fold domains"/>
    <property type="match status" value="1"/>
</dbReference>
<dbReference type="Pfam" id="PF22685">
    <property type="entry name" value="Gal80p_C-like"/>
    <property type="match status" value="1"/>
</dbReference>
<dbReference type="InParanoid" id="A0A1Y2EJL6"/>
<protein>
    <recommendedName>
        <fullName evidence="1">Gal80p-like C-terminal domain-containing protein</fullName>
    </recommendedName>
</protein>
<keyword evidence="3" id="KW-1185">Reference proteome</keyword>
<accession>A0A1Y2EJL6</accession>
<dbReference type="EMBL" id="MCFJ01000001">
    <property type="protein sequence ID" value="ORY71494.1"/>
    <property type="molecule type" value="Genomic_DNA"/>
</dbReference>
<feature type="domain" description="Gal80p-like C-terminal" evidence="1">
    <location>
        <begin position="111"/>
        <end position="206"/>
    </location>
</feature>
<comment type="caution">
    <text evidence="2">The sequence shown here is derived from an EMBL/GenBank/DDBJ whole genome shotgun (WGS) entry which is preliminary data.</text>
</comment>
<name>A0A1Y2EJL6_9PEZI</name>
<proteinExistence type="predicted"/>
<dbReference type="InterPro" id="IPR036291">
    <property type="entry name" value="NAD(P)-bd_dom_sf"/>
</dbReference>
<dbReference type="Gene3D" id="3.30.360.10">
    <property type="entry name" value="Dihydrodipicolinate Reductase, domain 2"/>
    <property type="match status" value="1"/>
</dbReference>
<organism evidence="2 3">
    <name type="scientific">Pseudomassariella vexata</name>
    <dbReference type="NCBI Taxonomy" id="1141098"/>
    <lineage>
        <taxon>Eukaryota</taxon>
        <taxon>Fungi</taxon>
        <taxon>Dikarya</taxon>
        <taxon>Ascomycota</taxon>
        <taxon>Pezizomycotina</taxon>
        <taxon>Sordariomycetes</taxon>
        <taxon>Xylariomycetidae</taxon>
        <taxon>Amphisphaeriales</taxon>
        <taxon>Pseudomassariaceae</taxon>
        <taxon>Pseudomassariella</taxon>
    </lineage>
</organism>
<dbReference type="InterPro" id="IPR055080">
    <property type="entry name" value="Gal80p-like_C"/>
</dbReference>
<dbReference type="PANTHER" id="PTHR43708">
    <property type="entry name" value="CONSERVED EXPRESSED OXIDOREDUCTASE (EUROFUNG)"/>
    <property type="match status" value="1"/>
</dbReference>
<gene>
    <name evidence="2" type="ORF">BCR38DRAFT_454012</name>
</gene>
<dbReference type="PANTHER" id="PTHR43708:SF1">
    <property type="entry name" value="GALACTOSE_LACTOSE METABOLISM REGULATORY PROTEIN GAL80"/>
    <property type="match status" value="1"/>
</dbReference>
<dbReference type="Proteomes" id="UP000193689">
    <property type="component" value="Unassembled WGS sequence"/>
</dbReference>
<dbReference type="InterPro" id="IPR051317">
    <property type="entry name" value="Gfo/Idh/MocA_oxidoreduct"/>
</dbReference>
<dbReference type="AlphaFoldDB" id="A0A1Y2EJL6"/>
<evidence type="ECO:0000313" key="2">
    <source>
        <dbReference type="EMBL" id="ORY71494.1"/>
    </source>
</evidence>
<evidence type="ECO:0000259" key="1">
    <source>
        <dbReference type="Pfam" id="PF22685"/>
    </source>
</evidence>
<sequence>MAPIRTAFIGLSSTAKTSWAVEGHLPYLLSSRGRSHYEIVALLDSIVTAAEAARAEFDLPQIVKVFDDPRELVADPHINFVVCNTRVDAGKAVYEIPNSIIGLQSRVFSIVLKLKEVLDSGRIGHVLSSDIQALGTWLPTDSLPEGVVYFAERNIGGNPINIAYSHMINYVHDVLDEFDSFEGRMQIQRPVLKITDKDEKMKHTVKSDIWTAFQEHACFLWTINGENGEIVITSPAGSYLHSDSYGEPIAGWQKELLVLGRRVAAIYERFAAW</sequence>
<dbReference type="OrthoDB" id="446809at2759"/>
<dbReference type="STRING" id="1141098.A0A1Y2EJL6"/>